<dbReference type="HAMAP" id="MF_00222">
    <property type="entry name" value="Shikimate_DH_AroE"/>
    <property type="match status" value="1"/>
</dbReference>
<evidence type="ECO:0000259" key="9">
    <source>
        <dbReference type="Pfam" id="PF01488"/>
    </source>
</evidence>
<name>A0A2A7TZ87_EDWTA</name>
<gene>
    <name evidence="8" type="primary">aroE</name>
    <name evidence="12" type="ORF">CRM76_05625</name>
</gene>
<dbReference type="UniPathway" id="UPA00053">
    <property type="reaction ID" value="UER00087"/>
</dbReference>
<organism evidence="12 13">
    <name type="scientific">Edwardsiella tarda</name>
    <dbReference type="NCBI Taxonomy" id="636"/>
    <lineage>
        <taxon>Bacteria</taxon>
        <taxon>Pseudomonadati</taxon>
        <taxon>Pseudomonadota</taxon>
        <taxon>Gammaproteobacteria</taxon>
        <taxon>Enterobacterales</taxon>
        <taxon>Hafniaceae</taxon>
        <taxon>Edwardsiella</taxon>
    </lineage>
</organism>
<comment type="function">
    <text evidence="8">Involved in the biosynthesis of the chorismate, which leads to the biosynthesis of aromatic amino acids. Catalyzes the reversible NADPH linked reduction of 3-dehydroshikimate (DHSA) to yield shikimate (SA).</text>
</comment>
<feature type="domain" description="Shikimate dehydrogenase substrate binding N-terminal" evidence="10">
    <location>
        <begin position="6"/>
        <end position="88"/>
    </location>
</feature>
<dbReference type="OrthoDB" id="9776868at2"/>
<feature type="binding site" evidence="8">
    <location>
        <begin position="148"/>
        <end position="153"/>
    </location>
    <ligand>
        <name>NADP(+)</name>
        <dbReference type="ChEBI" id="CHEBI:58349"/>
    </ligand>
</feature>
<keyword evidence="6 8" id="KW-0057">Aromatic amino acid biosynthesis</keyword>
<evidence type="ECO:0000259" key="11">
    <source>
        <dbReference type="Pfam" id="PF18317"/>
    </source>
</evidence>
<evidence type="ECO:0000256" key="6">
    <source>
        <dbReference type="ARBA" id="ARBA00023141"/>
    </source>
</evidence>
<feature type="binding site" evidence="8">
    <location>
        <position position="212"/>
    </location>
    <ligand>
        <name>NADP(+)</name>
        <dbReference type="ChEBI" id="CHEBI:58349"/>
    </ligand>
</feature>
<dbReference type="Pfam" id="PF01488">
    <property type="entry name" value="Shikimate_DH"/>
    <property type="match status" value="1"/>
</dbReference>
<dbReference type="Proteomes" id="UP000219788">
    <property type="component" value="Unassembled WGS sequence"/>
</dbReference>
<feature type="binding site" evidence="8">
    <location>
        <position position="101"/>
    </location>
    <ligand>
        <name>shikimate</name>
        <dbReference type="ChEBI" id="CHEBI:36208"/>
    </ligand>
</feature>
<sequence length="271" mass="29380">MQRFAVFGHPIGHSKSPRIHHLFAQQTGIALHYEAMLAPLEDFPAFVQAFFRQGGRGANVTTPFKEQAWHMADQLTDRARQAGAVNTLSWQNGILLGDNTDGVGLVSDLTRLAMLAPGRRILLLGAGGAARGVILPLLQQQCRIVLANRTPARAQALAAAFQTQGVIEALPYSMLVEREFDLIINATASGLQGEVPPIPASVIRAECACYDMFYQSSLTPFLAWARQQGACQVADGFGMLVAQAAHAFQLWHGVLPEMEPVLAQLRQEGEA</sequence>
<comment type="pathway">
    <text evidence="1 8">Metabolic intermediate biosynthesis; chorismate biosynthesis; chorismate from D-erythrose 4-phosphate and phosphoenolpyruvate: step 4/7.</text>
</comment>
<dbReference type="GO" id="GO:0050661">
    <property type="term" value="F:NADP binding"/>
    <property type="evidence" value="ECO:0007669"/>
    <property type="project" value="InterPro"/>
</dbReference>
<evidence type="ECO:0000256" key="4">
    <source>
        <dbReference type="ARBA" id="ARBA00022857"/>
    </source>
</evidence>
<comment type="similarity">
    <text evidence="8">Belongs to the shikimate dehydrogenase family.</text>
</comment>
<dbReference type="InterPro" id="IPR046346">
    <property type="entry name" value="Aminoacid_DH-like_N_sf"/>
</dbReference>
<feature type="active site" description="Proton acceptor" evidence="8">
    <location>
        <position position="65"/>
    </location>
</feature>
<dbReference type="SUPFAM" id="SSF51735">
    <property type="entry name" value="NAD(P)-binding Rossmann-fold domains"/>
    <property type="match status" value="1"/>
</dbReference>
<dbReference type="AlphaFoldDB" id="A0A2A7TZ87"/>
<reference evidence="13" key="1">
    <citation type="submission" date="2017-09" db="EMBL/GenBank/DDBJ databases">
        <title>FDA dAtabase for Regulatory Grade micrObial Sequences (FDA-ARGOS): Supporting development and validation of Infectious Disease Dx tests.</title>
        <authorList>
            <person name="Goldberg B."/>
            <person name="Campos J."/>
            <person name="Tallon L."/>
            <person name="Sadzewicz L."/>
            <person name="Ott S."/>
            <person name="Zhao X."/>
            <person name="Nagaraj S."/>
            <person name="Vavikolanu K."/>
            <person name="Aluvathingal J."/>
            <person name="Nadendla S."/>
            <person name="Geyer C."/>
            <person name="Sichtig H."/>
        </authorList>
    </citation>
    <scope>NUCLEOTIDE SEQUENCE [LARGE SCALE GENOMIC DNA]</scope>
    <source>
        <strain evidence="13">FDAARGOS_370</strain>
    </source>
</reference>
<dbReference type="GO" id="GO:0005829">
    <property type="term" value="C:cytosol"/>
    <property type="evidence" value="ECO:0007669"/>
    <property type="project" value="TreeGrafter"/>
</dbReference>
<proteinExistence type="inferred from homology"/>
<feature type="binding site" evidence="8">
    <location>
        <position position="214"/>
    </location>
    <ligand>
        <name>shikimate</name>
        <dbReference type="ChEBI" id="CHEBI:36208"/>
    </ligand>
</feature>
<dbReference type="GO" id="GO:0009073">
    <property type="term" value="P:aromatic amino acid family biosynthetic process"/>
    <property type="evidence" value="ECO:0007669"/>
    <property type="project" value="UniProtKB-KW"/>
</dbReference>
<dbReference type="RefSeq" id="WP_047059038.1">
    <property type="nucleotide sequence ID" value="NZ_CP011359.2"/>
</dbReference>
<dbReference type="PANTHER" id="PTHR21089">
    <property type="entry name" value="SHIKIMATE DEHYDROGENASE"/>
    <property type="match status" value="1"/>
</dbReference>
<dbReference type="EMBL" id="PDDV01000013">
    <property type="protein sequence ID" value="PEH71466.1"/>
    <property type="molecule type" value="Genomic_DNA"/>
</dbReference>
<evidence type="ECO:0000256" key="8">
    <source>
        <dbReference type="HAMAP-Rule" id="MF_00222"/>
    </source>
</evidence>
<dbReference type="Pfam" id="PF18317">
    <property type="entry name" value="SDH_C"/>
    <property type="match status" value="1"/>
</dbReference>
<dbReference type="CDD" id="cd01065">
    <property type="entry name" value="NAD_bind_Shikimate_DH"/>
    <property type="match status" value="1"/>
</dbReference>
<comment type="caution">
    <text evidence="12">The sequence shown here is derived from an EMBL/GenBank/DDBJ whole genome shotgun (WGS) entry which is preliminary data.</text>
</comment>
<feature type="binding site" evidence="8">
    <location>
        <position position="77"/>
    </location>
    <ligand>
        <name>NADP(+)</name>
        <dbReference type="ChEBI" id="CHEBI:58349"/>
    </ligand>
</feature>
<feature type="binding site" evidence="8">
    <location>
        <position position="243"/>
    </location>
    <ligand>
        <name>shikimate</name>
        <dbReference type="ChEBI" id="CHEBI:36208"/>
    </ligand>
</feature>
<dbReference type="NCBIfam" id="NF001310">
    <property type="entry name" value="PRK00258.1-2"/>
    <property type="match status" value="1"/>
</dbReference>
<evidence type="ECO:0000256" key="1">
    <source>
        <dbReference type="ARBA" id="ARBA00004871"/>
    </source>
</evidence>
<evidence type="ECO:0000313" key="13">
    <source>
        <dbReference type="Proteomes" id="UP000219788"/>
    </source>
</evidence>
<feature type="binding site" evidence="8">
    <location>
        <begin position="125"/>
        <end position="129"/>
    </location>
    <ligand>
        <name>NADP(+)</name>
        <dbReference type="ChEBI" id="CHEBI:58349"/>
    </ligand>
</feature>
<dbReference type="EC" id="1.1.1.25" evidence="2 8"/>
<dbReference type="GO" id="GO:0008652">
    <property type="term" value="P:amino acid biosynthetic process"/>
    <property type="evidence" value="ECO:0007669"/>
    <property type="project" value="UniProtKB-KW"/>
</dbReference>
<accession>A0A2A7TZ87</accession>
<dbReference type="InterPro" id="IPR041121">
    <property type="entry name" value="SDH_C"/>
</dbReference>
<dbReference type="SUPFAM" id="SSF53223">
    <property type="entry name" value="Aminoacid dehydrogenase-like, N-terminal domain"/>
    <property type="match status" value="1"/>
</dbReference>
<dbReference type="InterPro" id="IPR011342">
    <property type="entry name" value="Shikimate_DH"/>
</dbReference>
<dbReference type="InterPro" id="IPR006151">
    <property type="entry name" value="Shikm_DH/Glu-tRNA_Rdtase"/>
</dbReference>
<dbReference type="PANTHER" id="PTHR21089:SF1">
    <property type="entry name" value="BIFUNCTIONAL 3-DEHYDROQUINATE DEHYDRATASE_SHIKIMATE DEHYDROGENASE, CHLOROPLASTIC"/>
    <property type="match status" value="1"/>
</dbReference>
<evidence type="ECO:0000259" key="10">
    <source>
        <dbReference type="Pfam" id="PF08501"/>
    </source>
</evidence>
<feature type="domain" description="Quinate/shikimate 5-dehydrogenase/glutamyl-tRNA reductase" evidence="9">
    <location>
        <begin position="118"/>
        <end position="189"/>
    </location>
</feature>
<evidence type="ECO:0000313" key="12">
    <source>
        <dbReference type="EMBL" id="PEH71466.1"/>
    </source>
</evidence>
<dbReference type="FunFam" id="3.40.50.10860:FF:000006">
    <property type="entry name" value="Shikimate dehydrogenase (NADP(+))"/>
    <property type="match status" value="1"/>
</dbReference>
<feature type="binding site" evidence="8">
    <location>
        <position position="61"/>
    </location>
    <ligand>
        <name>shikimate</name>
        <dbReference type="ChEBI" id="CHEBI:36208"/>
    </ligand>
</feature>
<dbReference type="Pfam" id="PF08501">
    <property type="entry name" value="Shikimate_dh_N"/>
    <property type="match status" value="1"/>
</dbReference>
<dbReference type="Gene3D" id="3.40.50.720">
    <property type="entry name" value="NAD(P)-binding Rossmann-like Domain"/>
    <property type="match status" value="1"/>
</dbReference>
<comment type="catalytic activity">
    <reaction evidence="7 8">
        <text>shikimate + NADP(+) = 3-dehydroshikimate + NADPH + H(+)</text>
        <dbReference type="Rhea" id="RHEA:17737"/>
        <dbReference type="ChEBI" id="CHEBI:15378"/>
        <dbReference type="ChEBI" id="CHEBI:16630"/>
        <dbReference type="ChEBI" id="CHEBI:36208"/>
        <dbReference type="ChEBI" id="CHEBI:57783"/>
        <dbReference type="ChEBI" id="CHEBI:58349"/>
        <dbReference type="EC" id="1.1.1.25"/>
    </reaction>
</comment>
<evidence type="ECO:0000256" key="7">
    <source>
        <dbReference type="ARBA" id="ARBA00049442"/>
    </source>
</evidence>
<dbReference type="Gene3D" id="3.40.50.10860">
    <property type="entry name" value="Leucine Dehydrogenase, chain A, domain 1"/>
    <property type="match status" value="1"/>
</dbReference>
<evidence type="ECO:0000256" key="3">
    <source>
        <dbReference type="ARBA" id="ARBA00022605"/>
    </source>
</evidence>
<dbReference type="InterPro" id="IPR013708">
    <property type="entry name" value="Shikimate_DH-bd_N"/>
</dbReference>
<comment type="subunit">
    <text evidence="8">Homodimer.</text>
</comment>
<feature type="binding site" evidence="8">
    <location>
        <begin position="14"/>
        <end position="16"/>
    </location>
    <ligand>
        <name>shikimate</name>
        <dbReference type="ChEBI" id="CHEBI:36208"/>
    </ligand>
</feature>
<keyword evidence="5 8" id="KW-0560">Oxidoreductase</keyword>
<dbReference type="FunFam" id="3.40.50.720:FF:000104">
    <property type="entry name" value="Shikimate dehydrogenase (NADP(+))"/>
    <property type="match status" value="1"/>
</dbReference>
<feature type="domain" description="SDH C-terminal" evidence="11">
    <location>
        <begin position="236"/>
        <end position="266"/>
    </location>
</feature>
<protein>
    <recommendedName>
        <fullName evidence="2 8">Shikimate dehydrogenase (NADP(+))</fullName>
        <shortName evidence="8">SDH</shortName>
        <ecNumber evidence="2 8">1.1.1.25</ecNumber>
    </recommendedName>
</protein>
<dbReference type="InterPro" id="IPR022893">
    <property type="entry name" value="Shikimate_DH_fam"/>
</dbReference>
<dbReference type="STRING" id="636.AAW15_01350"/>
<dbReference type="NCBIfam" id="TIGR00507">
    <property type="entry name" value="aroE"/>
    <property type="match status" value="1"/>
</dbReference>
<feature type="binding site" evidence="8">
    <location>
        <position position="236"/>
    </location>
    <ligand>
        <name>NADP(+)</name>
        <dbReference type="ChEBI" id="CHEBI:58349"/>
    </ligand>
</feature>
<dbReference type="GO" id="GO:0019632">
    <property type="term" value="P:shikimate metabolic process"/>
    <property type="evidence" value="ECO:0007669"/>
    <property type="project" value="InterPro"/>
</dbReference>
<dbReference type="InterPro" id="IPR036291">
    <property type="entry name" value="NAD(P)-bd_dom_sf"/>
</dbReference>
<evidence type="ECO:0000256" key="5">
    <source>
        <dbReference type="ARBA" id="ARBA00023002"/>
    </source>
</evidence>
<keyword evidence="3 8" id="KW-0028">Amino-acid biosynthesis</keyword>
<dbReference type="GO" id="GO:0004764">
    <property type="term" value="F:shikimate 3-dehydrogenase (NADP+) activity"/>
    <property type="evidence" value="ECO:0007669"/>
    <property type="project" value="UniProtKB-UniRule"/>
</dbReference>
<dbReference type="GO" id="GO:0009423">
    <property type="term" value="P:chorismate biosynthetic process"/>
    <property type="evidence" value="ECO:0007669"/>
    <property type="project" value="UniProtKB-UniRule"/>
</dbReference>
<feature type="binding site" evidence="8">
    <location>
        <position position="86"/>
    </location>
    <ligand>
        <name>shikimate</name>
        <dbReference type="ChEBI" id="CHEBI:36208"/>
    </ligand>
</feature>
<evidence type="ECO:0000256" key="2">
    <source>
        <dbReference type="ARBA" id="ARBA00012962"/>
    </source>
</evidence>
<keyword evidence="4 8" id="KW-0521">NADP</keyword>